<keyword evidence="1" id="KW-1133">Transmembrane helix</keyword>
<reference evidence="2 3" key="1">
    <citation type="submission" date="2019-03" db="EMBL/GenBank/DDBJ databases">
        <title>Genomic Encyclopedia of Archaeal and Bacterial Type Strains, Phase II (KMG-II): from individual species to whole genera.</title>
        <authorList>
            <person name="Goeker M."/>
        </authorList>
    </citation>
    <scope>NUCLEOTIDE SEQUENCE [LARGE SCALE GENOMIC DNA]</scope>
    <source>
        <strain evidence="2 3">DSM 19034</strain>
    </source>
</reference>
<dbReference type="AlphaFoldDB" id="A0A4R6INE0"/>
<keyword evidence="1" id="KW-0472">Membrane</keyword>
<sequence length="167" mass="19398">METLTANEHKVSEIIIGSEKFTVTDKRVIFNHPNNNAFIGINELRGAEMKEMDVKYHRFKPNYQALSPLVGLFWVAVMYVYICTTEPQFGFGDLTPLFLAFFWCIGLLPATLIVFYIIQSMTSYNKRQILVNIIKTDNSFWLNQYYDLTCVDQLRELTATINNAIYE</sequence>
<keyword evidence="3" id="KW-1185">Reference proteome</keyword>
<comment type="caution">
    <text evidence="2">The sequence shown here is derived from an EMBL/GenBank/DDBJ whole genome shotgun (WGS) entry which is preliminary data.</text>
</comment>
<accession>A0A4R6INE0</accession>
<dbReference type="OrthoDB" id="9887924at2"/>
<protein>
    <submittedName>
        <fullName evidence="2">Uncharacterized protein</fullName>
    </submittedName>
</protein>
<evidence type="ECO:0000256" key="1">
    <source>
        <dbReference type="SAM" id="Phobius"/>
    </source>
</evidence>
<organism evidence="2 3">
    <name type="scientific">Pedobacter duraquae</name>
    <dbReference type="NCBI Taxonomy" id="425511"/>
    <lineage>
        <taxon>Bacteria</taxon>
        <taxon>Pseudomonadati</taxon>
        <taxon>Bacteroidota</taxon>
        <taxon>Sphingobacteriia</taxon>
        <taxon>Sphingobacteriales</taxon>
        <taxon>Sphingobacteriaceae</taxon>
        <taxon>Pedobacter</taxon>
    </lineage>
</organism>
<name>A0A4R6INE0_9SPHI</name>
<feature type="transmembrane region" description="Helical" evidence="1">
    <location>
        <begin position="94"/>
        <end position="118"/>
    </location>
</feature>
<dbReference type="EMBL" id="SNWM01000001">
    <property type="protein sequence ID" value="TDO23764.1"/>
    <property type="molecule type" value="Genomic_DNA"/>
</dbReference>
<feature type="transmembrane region" description="Helical" evidence="1">
    <location>
        <begin position="65"/>
        <end position="82"/>
    </location>
</feature>
<evidence type="ECO:0000313" key="3">
    <source>
        <dbReference type="Proteomes" id="UP000295499"/>
    </source>
</evidence>
<dbReference type="RefSeq" id="WP_133551312.1">
    <property type="nucleotide sequence ID" value="NZ_SNWM01000001.1"/>
</dbReference>
<gene>
    <name evidence="2" type="ORF">CLV32_0049</name>
</gene>
<proteinExistence type="predicted"/>
<keyword evidence="1" id="KW-0812">Transmembrane</keyword>
<dbReference type="Proteomes" id="UP000295499">
    <property type="component" value="Unassembled WGS sequence"/>
</dbReference>
<evidence type="ECO:0000313" key="2">
    <source>
        <dbReference type="EMBL" id="TDO23764.1"/>
    </source>
</evidence>